<feature type="non-terminal residue" evidence="1">
    <location>
        <position position="105"/>
    </location>
</feature>
<name>A0A6J5N3T6_9CAUD</name>
<reference evidence="1" key="1">
    <citation type="submission" date="2020-04" db="EMBL/GenBank/DDBJ databases">
        <authorList>
            <person name="Chiriac C."/>
            <person name="Salcher M."/>
            <person name="Ghai R."/>
            <person name="Kavagutti S V."/>
        </authorList>
    </citation>
    <scope>NUCLEOTIDE SEQUENCE</scope>
</reference>
<organism evidence="1">
    <name type="scientific">uncultured Caudovirales phage</name>
    <dbReference type="NCBI Taxonomy" id="2100421"/>
    <lineage>
        <taxon>Viruses</taxon>
        <taxon>Duplodnaviria</taxon>
        <taxon>Heunggongvirae</taxon>
        <taxon>Uroviricota</taxon>
        <taxon>Caudoviricetes</taxon>
        <taxon>Peduoviridae</taxon>
        <taxon>Maltschvirus</taxon>
        <taxon>Maltschvirus maltsch</taxon>
    </lineage>
</organism>
<proteinExistence type="predicted"/>
<accession>A0A6J5N3T6</accession>
<gene>
    <name evidence="1" type="ORF">UFOVP631_1</name>
</gene>
<protein>
    <submittedName>
        <fullName evidence="1">Uncharacterized protein</fullName>
    </submittedName>
</protein>
<dbReference type="EMBL" id="LR796611">
    <property type="protein sequence ID" value="CAB4154170.1"/>
    <property type="molecule type" value="Genomic_DNA"/>
</dbReference>
<sequence length="105" mass="11177">MALISQLRTAIATNLGTIAGLRTSAEMPDNPNPPIALVRPTTVDYNQAFNKGLTLYKFSVVVVVGRVAEKYAQRSLDAFCSSTGASSIKNAVESDKTLGGYAYDC</sequence>
<evidence type="ECO:0000313" key="1">
    <source>
        <dbReference type="EMBL" id="CAB4154170.1"/>
    </source>
</evidence>